<dbReference type="Proteomes" id="UP000297832">
    <property type="component" value="Unassembled WGS sequence"/>
</dbReference>
<dbReference type="EMBL" id="RQGU01000086">
    <property type="protein sequence ID" value="TGM22125.1"/>
    <property type="molecule type" value="Genomic_DNA"/>
</dbReference>
<sequence length="268" mass="30701">MGSKNVERGIKLITIYKSNNYQEIELFKSVLDSEEINSFVKGGELNALKFALPENDALVELCVSEKDLLSALYLLKLPLTEELLEIIQGFSKLNHPNDNIDSSKIKNQDFGNMSILAISLLIVGIVSLLISYFDIKAKYNSLNLDLNSDLYVYSEYDNVENCILSYYKENDKLSSWICYGDDGQQVSNKSYDINGKIDVHYFPDISSKNFDHSIAYDVNGLKISERFDTDHDNRFDKTIYFDEFGKEIRSEIDRNSNGRIEKSEIINK</sequence>
<dbReference type="Proteomes" id="UP000298057">
    <property type="component" value="Unassembled WGS sequence"/>
</dbReference>
<dbReference type="EMBL" id="RQGV01000012">
    <property type="protein sequence ID" value="TGM13534.1"/>
    <property type="molecule type" value="Genomic_DNA"/>
</dbReference>
<proteinExistence type="predicted"/>
<evidence type="ECO:0000313" key="5">
    <source>
        <dbReference type="Proteomes" id="UP000298057"/>
    </source>
</evidence>
<keyword evidence="1" id="KW-0472">Membrane</keyword>
<comment type="caution">
    <text evidence="2">The sequence shown here is derived from an EMBL/GenBank/DDBJ whole genome shotgun (WGS) entry which is preliminary data.</text>
</comment>
<dbReference type="RefSeq" id="WP_135626732.1">
    <property type="nucleotide sequence ID" value="NZ_RQGU01000086.1"/>
</dbReference>
<accession>A0A5F2C426</accession>
<evidence type="ECO:0008006" key="6">
    <source>
        <dbReference type="Google" id="ProtNLM"/>
    </source>
</evidence>
<protein>
    <recommendedName>
        <fullName evidence="6">EF-hand domain-containing protein</fullName>
    </recommendedName>
</protein>
<dbReference type="AlphaFoldDB" id="A0A5F2C426"/>
<reference evidence="3" key="1">
    <citation type="submission" date="2018-10" db="EMBL/GenBank/DDBJ databases">
        <authorList>
            <person name="Vincent A.T."/>
            <person name="Schiettekatte O."/>
            <person name="Bourhy P."/>
            <person name="Veyrier F.J."/>
            <person name="Picardeau M."/>
        </authorList>
    </citation>
    <scope>NUCLEOTIDE SEQUENCE</scope>
    <source>
        <strain evidence="3">201702406</strain>
    </source>
</reference>
<feature type="transmembrane region" description="Helical" evidence="1">
    <location>
        <begin position="113"/>
        <end position="133"/>
    </location>
</feature>
<gene>
    <name evidence="2" type="ORF">EHQ81_11925</name>
    <name evidence="3" type="ORF">EHQ82_06800</name>
</gene>
<dbReference type="InterPro" id="IPR018247">
    <property type="entry name" value="EF_Hand_1_Ca_BS"/>
</dbReference>
<keyword evidence="1" id="KW-0812">Transmembrane</keyword>
<evidence type="ECO:0000313" key="3">
    <source>
        <dbReference type="EMBL" id="TGM22125.1"/>
    </source>
</evidence>
<evidence type="ECO:0000313" key="4">
    <source>
        <dbReference type="Proteomes" id="UP000297832"/>
    </source>
</evidence>
<evidence type="ECO:0000313" key="2">
    <source>
        <dbReference type="EMBL" id="TGM13534.1"/>
    </source>
</evidence>
<dbReference type="PROSITE" id="PS00018">
    <property type="entry name" value="EF_HAND_1"/>
    <property type="match status" value="1"/>
</dbReference>
<organism evidence="2 4">
    <name type="scientific">Leptospira selangorensis</name>
    <dbReference type="NCBI Taxonomy" id="2484982"/>
    <lineage>
        <taxon>Bacteria</taxon>
        <taxon>Pseudomonadati</taxon>
        <taxon>Spirochaetota</taxon>
        <taxon>Spirochaetia</taxon>
        <taxon>Leptospirales</taxon>
        <taxon>Leptospiraceae</taxon>
        <taxon>Leptospira</taxon>
    </lineage>
</organism>
<keyword evidence="5" id="KW-1185">Reference proteome</keyword>
<evidence type="ECO:0000256" key="1">
    <source>
        <dbReference type="SAM" id="Phobius"/>
    </source>
</evidence>
<name>A0A5F2C426_9LEPT</name>
<reference evidence="2 4" key="2">
    <citation type="journal article" date="2019" name="PLoS Negl. Trop. Dis.">
        <title>Revisiting the worldwide diversity of Leptospira species in the environment.</title>
        <authorList>
            <person name="Vincent A.T."/>
            <person name="Schiettekatte O."/>
            <person name="Bourhy P."/>
            <person name="Veyrier F.J."/>
            <person name="Picardeau M."/>
        </authorList>
    </citation>
    <scope>NUCLEOTIDE SEQUENCE [LARGE SCALE GENOMIC DNA]</scope>
    <source>
        <strain evidence="2 4">201702405</strain>
        <strain evidence="3">201702406</strain>
    </source>
</reference>
<keyword evidence="1" id="KW-1133">Transmembrane helix</keyword>